<accession>A0A9N9CR09</accession>
<proteinExistence type="predicted"/>
<feature type="region of interest" description="Disordered" evidence="1">
    <location>
        <begin position="145"/>
        <end position="164"/>
    </location>
</feature>
<evidence type="ECO:0000256" key="1">
    <source>
        <dbReference type="SAM" id="MobiDB-lite"/>
    </source>
</evidence>
<organism evidence="2 3">
    <name type="scientific">Ambispora gerdemannii</name>
    <dbReference type="NCBI Taxonomy" id="144530"/>
    <lineage>
        <taxon>Eukaryota</taxon>
        <taxon>Fungi</taxon>
        <taxon>Fungi incertae sedis</taxon>
        <taxon>Mucoromycota</taxon>
        <taxon>Glomeromycotina</taxon>
        <taxon>Glomeromycetes</taxon>
        <taxon>Archaeosporales</taxon>
        <taxon>Ambisporaceae</taxon>
        <taxon>Ambispora</taxon>
    </lineage>
</organism>
<reference evidence="2" key="1">
    <citation type="submission" date="2021-06" db="EMBL/GenBank/DDBJ databases">
        <authorList>
            <person name="Kallberg Y."/>
            <person name="Tangrot J."/>
            <person name="Rosling A."/>
        </authorList>
    </citation>
    <scope>NUCLEOTIDE SEQUENCE</scope>
    <source>
        <strain evidence="2">MT106</strain>
    </source>
</reference>
<evidence type="ECO:0000313" key="3">
    <source>
        <dbReference type="Proteomes" id="UP000789831"/>
    </source>
</evidence>
<dbReference type="AlphaFoldDB" id="A0A9N9CR09"/>
<dbReference type="Proteomes" id="UP000789831">
    <property type="component" value="Unassembled WGS sequence"/>
</dbReference>
<dbReference type="EMBL" id="CAJVPL010002356">
    <property type="protein sequence ID" value="CAG8607917.1"/>
    <property type="molecule type" value="Genomic_DNA"/>
</dbReference>
<dbReference type="OrthoDB" id="2437297at2759"/>
<keyword evidence="3" id="KW-1185">Reference proteome</keyword>
<name>A0A9N9CR09_9GLOM</name>
<comment type="caution">
    <text evidence="2">The sequence shown here is derived from an EMBL/GenBank/DDBJ whole genome shotgun (WGS) entry which is preliminary data.</text>
</comment>
<protein>
    <submittedName>
        <fullName evidence="2">2274_t:CDS:1</fullName>
    </submittedName>
</protein>
<feature type="non-terminal residue" evidence="2">
    <location>
        <position position="1"/>
    </location>
</feature>
<gene>
    <name evidence="2" type="ORF">AGERDE_LOCUS9439</name>
</gene>
<evidence type="ECO:0000313" key="2">
    <source>
        <dbReference type="EMBL" id="CAG8607917.1"/>
    </source>
</evidence>
<sequence>MDSLYTTQFYSWIKNPQNREYAALRLRPLVEEYNSLSHTARVLRWIASDWKPSEAKDLFRLVTEKWDEGKRRLLAFFLVRAQREEEGLFPKRRRLEGLTDKTGKGIYTFKNRNRCKRGWRNVDCKEVLPDFMLEICEFEDAISSELPESSSPGSEEESQLKCPK</sequence>